<name>A0A8K0J4M9_9HYPO</name>
<dbReference type="Pfam" id="PF08538">
    <property type="entry name" value="DUF1749"/>
    <property type="match status" value="1"/>
</dbReference>
<dbReference type="Gene3D" id="3.40.50.1820">
    <property type="entry name" value="alpha/beta hydrolase"/>
    <property type="match status" value="1"/>
</dbReference>
<organism evidence="1 2">
    <name type="scientific">Claviceps africana</name>
    <dbReference type="NCBI Taxonomy" id="83212"/>
    <lineage>
        <taxon>Eukaryota</taxon>
        <taxon>Fungi</taxon>
        <taxon>Dikarya</taxon>
        <taxon>Ascomycota</taxon>
        <taxon>Pezizomycotina</taxon>
        <taxon>Sordariomycetes</taxon>
        <taxon>Hypocreomycetidae</taxon>
        <taxon>Hypocreales</taxon>
        <taxon>Clavicipitaceae</taxon>
        <taxon>Claviceps</taxon>
    </lineage>
</organism>
<keyword evidence="2" id="KW-1185">Reference proteome</keyword>
<accession>A0A8K0J4M9</accession>
<evidence type="ECO:0000313" key="1">
    <source>
        <dbReference type="EMBL" id="KAG5922874.1"/>
    </source>
</evidence>
<dbReference type="OrthoDB" id="10034502at2759"/>
<gene>
    <name evidence="1" type="ORF">E4U42_005187</name>
</gene>
<sequence>MVSNVPFSVTVHPYDSPTRGACAYEYEPGTHAASTINRNAVIFIGGLGDGPHTVPYVRAVARYLETAGKKLAYSVFEIRLRSSFVGFGTSSLKNDVEDIAALVRYLRGLGKEKIVLFGHSTGCQDCIEYADHVKHNNPPVDGFIMQGPISDRESMDTVFPSYRDSLDLANEWIAQGRAHDCLPRDKAPQDLGAPITAYRFKSLVAKDGDDDYFSSDLDDETVRKYWGRFNKPVLALHSANDEYVPGFVDQAKENLRFQKANPMVSPLSGLIPEASHQVLEETAREWLNQRVMEFLQTLEK</sequence>
<dbReference type="InterPro" id="IPR013744">
    <property type="entry name" value="SidJ"/>
</dbReference>
<dbReference type="InterPro" id="IPR029058">
    <property type="entry name" value="AB_hydrolase_fold"/>
</dbReference>
<proteinExistence type="predicted"/>
<dbReference type="SUPFAM" id="SSF53474">
    <property type="entry name" value="alpha/beta-Hydrolases"/>
    <property type="match status" value="1"/>
</dbReference>
<dbReference type="PANTHER" id="PTHR31591:SF7">
    <property type="entry name" value="DUF1749-DOMAIN-CONTAINING PROTEIN"/>
    <property type="match status" value="1"/>
</dbReference>
<dbReference type="EMBL" id="SRPY01000484">
    <property type="protein sequence ID" value="KAG5922874.1"/>
    <property type="molecule type" value="Genomic_DNA"/>
</dbReference>
<dbReference type="AlphaFoldDB" id="A0A8K0J4M9"/>
<reference evidence="1" key="1">
    <citation type="journal article" date="2020" name="bioRxiv">
        <title>Whole genome comparisons of ergot fungi reveals the divergence and evolution of species within the genus Claviceps are the result of varying mechanisms driving genome evolution and host range expansion.</title>
        <authorList>
            <person name="Wyka S.A."/>
            <person name="Mondo S.J."/>
            <person name="Liu M."/>
            <person name="Dettman J."/>
            <person name="Nalam V."/>
            <person name="Broders K.D."/>
        </authorList>
    </citation>
    <scope>NUCLEOTIDE SEQUENCE</scope>
    <source>
        <strain evidence="1">CCC 489</strain>
    </source>
</reference>
<dbReference type="Proteomes" id="UP000811619">
    <property type="component" value="Unassembled WGS sequence"/>
</dbReference>
<dbReference type="PANTHER" id="PTHR31591">
    <property type="entry name" value="UPF0613 PROTEIN PB24D3.06C"/>
    <property type="match status" value="1"/>
</dbReference>
<comment type="caution">
    <text evidence="1">The sequence shown here is derived from an EMBL/GenBank/DDBJ whole genome shotgun (WGS) entry which is preliminary data.</text>
</comment>
<evidence type="ECO:0000313" key="2">
    <source>
        <dbReference type="Proteomes" id="UP000811619"/>
    </source>
</evidence>
<protein>
    <submittedName>
        <fullName evidence="1">Uncharacterized protein</fullName>
    </submittedName>
</protein>